<sequence>LPPPAGANDQIQVTGSIFNSEEVNWASIQLPAWIDINAKKLYKAKAFAFHHDRGIKLATNFILDRDTLSFNNVPWAQANAVFTWIGRLRSQDAVSSVFTITLDDATWTSTPINISAHVESAKNGETQPGSLK</sequence>
<feature type="non-terminal residue" evidence="1">
    <location>
        <position position="132"/>
    </location>
</feature>
<dbReference type="AlphaFoldDB" id="A0AAN6G411"/>
<gene>
    <name evidence="1" type="ORF">OC842_007380</name>
</gene>
<reference evidence="1" key="1">
    <citation type="journal article" date="2023" name="PhytoFront">
        <title>Draft Genome Resources of Seven Strains of Tilletia horrida, Causal Agent of Kernel Smut of Rice.</title>
        <authorList>
            <person name="Khanal S."/>
            <person name="Antony Babu S."/>
            <person name="Zhou X.G."/>
        </authorList>
    </citation>
    <scope>NUCLEOTIDE SEQUENCE</scope>
    <source>
        <strain evidence="1">TX3</strain>
    </source>
</reference>
<dbReference type="Proteomes" id="UP001176521">
    <property type="component" value="Unassembled WGS sequence"/>
</dbReference>
<feature type="non-terminal residue" evidence="1">
    <location>
        <position position="1"/>
    </location>
</feature>
<protein>
    <submittedName>
        <fullName evidence="1">Uncharacterized protein</fullName>
    </submittedName>
</protein>
<accession>A0AAN6G411</accession>
<evidence type="ECO:0000313" key="1">
    <source>
        <dbReference type="EMBL" id="KAK0519642.1"/>
    </source>
</evidence>
<dbReference type="EMBL" id="JAPDMQ010000937">
    <property type="protein sequence ID" value="KAK0519642.1"/>
    <property type="molecule type" value="Genomic_DNA"/>
</dbReference>
<organism evidence="1 2">
    <name type="scientific">Tilletia horrida</name>
    <dbReference type="NCBI Taxonomy" id="155126"/>
    <lineage>
        <taxon>Eukaryota</taxon>
        <taxon>Fungi</taxon>
        <taxon>Dikarya</taxon>
        <taxon>Basidiomycota</taxon>
        <taxon>Ustilaginomycotina</taxon>
        <taxon>Exobasidiomycetes</taxon>
        <taxon>Tilletiales</taxon>
        <taxon>Tilletiaceae</taxon>
        <taxon>Tilletia</taxon>
    </lineage>
</organism>
<proteinExistence type="predicted"/>
<name>A0AAN6G411_9BASI</name>
<evidence type="ECO:0000313" key="2">
    <source>
        <dbReference type="Proteomes" id="UP001176521"/>
    </source>
</evidence>
<keyword evidence="2" id="KW-1185">Reference proteome</keyword>
<comment type="caution">
    <text evidence="1">The sequence shown here is derived from an EMBL/GenBank/DDBJ whole genome shotgun (WGS) entry which is preliminary data.</text>
</comment>